<dbReference type="OrthoDB" id="10063861at2759"/>
<reference evidence="5 6" key="1">
    <citation type="submission" date="2018-10" db="EMBL/GenBank/DDBJ databases">
        <authorList>
            <consortium name="Pathogen Informatics"/>
        </authorList>
    </citation>
    <scope>NUCLEOTIDE SEQUENCE [LARGE SCALE GENOMIC DNA]</scope>
</reference>
<dbReference type="Gene3D" id="3.70.10.10">
    <property type="match status" value="1"/>
</dbReference>
<dbReference type="GO" id="GO:0030896">
    <property type="term" value="C:checkpoint clamp complex"/>
    <property type="evidence" value="ECO:0007669"/>
    <property type="project" value="InterPro"/>
</dbReference>
<dbReference type="GO" id="GO:0031573">
    <property type="term" value="P:mitotic intra-S DNA damage checkpoint signaling"/>
    <property type="evidence" value="ECO:0007669"/>
    <property type="project" value="TreeGrafter"/>
</dbReference>
<feature type="domain" description="BRCT" evidence="4">
    <location>
        <begin position="569"/>
        <end position="627"/>
    </location>
</feature>
<feature type="compositionally biased region" description="Pro residues" evidence="3">
    <location>
        <begin position="219"/>
        <end position="232"/>
    </location>
</feature>
<dbReference type="GO" id="GO:0000723">
    <property type="term" value="P:telomere maintenance"/>
    <property type="evidence" value="ECO:0007669"/>
    <property type="project" value="TreeGrafter"/>
</dbReference>
<feature type="region of interest" description="Disordered" evidence="3">
    <location>
        <begin position="205"/>
        <end position="232"/>
    </location>
</feature>
<evidence type="ECO:0000313" key="5">
    <source>
        <dbReference type="EMBL" id="VDD80337.1"/>
    </source>
</evidence>
<dbReference type="EMBL" id="UXSR01005253">
    <property type="protein sequence ID" value="VDD80337.1"/>
    <property type="molecule type" value="Genomic_DNA"/>
</dbReference>
<feature type="compositionally biased region" description="Basic residues" evidence="3">
    <location>
        <begin position="333"/>
        <end position="342"/>
    </location>
</feature>
<name>A0A0R3UGI2_MESCO</name>
<dbReference type="GO" id="GO:0033314">
    <property type="term" value="P:mitotic DNA replication checkpoint signaling"/>
    <property type="evidence" value="ECO:0007669"/>
    <property type="project" value="TreeGrafter"/>
</dbReference>
<dbReference type="GO" id="GO:0006289">
    <property type="term" value="P:nucleotide-excision repair"/>
    <property type="evidence" value="ECO:0007669"/>
    <property type="project" value="TreeGrafter"/>
</dbReference>
<dbReference type="Pfam" id="PF04005">
    <property type="entry name" value="Hus1"/>
    <property type="match status" value="1"/>
</dbReference>
<dbReference type="CDD" id="cd17716">
    <property type="entry name" value="BRCT_microcephalin_rpt1"/>
    <property type="match status" value="1"/>
</dbReference>
<dbReference type="Proteomes" id="UP000267029">
    <property type="component" value="Unassembled WGS sequence"/>
</dbReference>
<feature type="compositionally biased region" description="Low complexity" evidence="3">
    <location>
        <begin position="313"/>
        <end position="332"/>
    </location>
</feature>
<sequence>VVAYVDIRSPFGNPENVVAERLSSLGAIVERTRSAFVTHVVFRNGDPMTRLWAEKRGINLVTPAWVKACVEGNSRVPEACYYLRDKQDVDMAEDPSFVNNSVSLVQRIDSVASVDAHATQKSILEKSSTDPSVIENFISNPSTPLSTRLLQSCSDSRAMNSDSLKELGPQTVAGISLTGSSYTQVELSNLTTQFSFPDSHFTPPLQSTIPPSSLSVVPSLPPASERPPPGWMRPPLSPKNVDSSSFFITFKEQPTVVSRPRLSDVFGSTALPHKPFSPDNLHFFVQNLSSSTGTHRNWAVDKKSPSHSPMRVTPGSQKSSKPKSSPVTYSKKTPTRRRSSLRRRLLKKAVQSSSDHKIFPMNATSLISSTMLGNHHKQTCSSMFSSLKSGNLCMKQNSAFSHSIGKYSEGHWEEKDGLATSDKRILSSKSSVLPSVAPRSTSLRMPEKIDIQVRSVVKPLSGLPRVGSAETTATPKSRKRFLERTVDSLVVDSEISLKPLTISLSLTNMPIFFSQRQTLIALLRSSYKLSQLEVVPALNRRLCGDASGVVQKQRTPIIAETEDTDQRWSVTDSLHPETTTHLVSTSPFPRTINLFKAVMASIPVVDQAWLEESAKEGKWLPYERFLVSFLAWLLVLDFSHYLVAGLPPSEVAPELRKLFSTVGNIFVAPGLSPSSSDLKEIIKMGGGSISKRTIGADLIIGQMDKKKPCVTPKWLLDIMKFRVWSNDSGSIDYFADTIQMVAGLAKGCVLRIRKESMSFIMRERNVQGGAEAWCDIEQASVFSDSVCEGLSPEQDEILLEVIPEQILHCLRSTGAAGVGLGGGGLGSQTHTAVGSSGFTLPRGQTTLHSFVNTARSLKIKLVRRKTPCLALEVEQASISGRSRAVWHFVPVHILSLRLWSDFEEAPDPDFDLSIFLPPVKTLRVFVDRMKRFARFITIKANGAGDLCLEINMETLARVRLTFRGLRARDWHLPEGEALTGEDAAISVFSATLDIRRFGQLLSCARVQPNWFVCNIVQDHIIQFVMLFENSRLKYTLPASRL</sequence>
<dbReference type="PANTHER" id="PTHR12900">
    <property type="entry name" value="MITOTIC AND DNA DAMAGE CHECKPOINT PROTEIN HUS1"/>
    <property type="match status" value="1"/>
</dbReference>
<evidence type="ECO:0000256" key="3">
    <source>
        <dbReference type="SAM" id="MobiDB-lite"/>
    </source>
</evidence>
<dbReference type="SMART" id="SM00292">
    <property type="entry name" value="BRCT"/>
    <property type="match status" value="3"/>
</dbReference>
<organism evidence="5 6">
    <name type="scientific">Mesocestoides corti</name>
    <name type="common">Flatworm</name>
    <dbReference type="NCBI Taxonomy" id="53468"/>
    <lineage>
        <taxon>Eukaryota</taxon>
        <taxon>Metazoa</taxon>
        <taxon>Spiralia</taxon>
        <taxon>Lophotrochozoa</taxon>
        <taxon>Platyhelminthes</taxon>
        <taxon>Cestoda</taxon>
        <taxon>Eucestoda</taxon>
        <taxon>Cyclophyllidea</taxon>
        <taxon>Mesocestoididae</taxon>
        <taxon>Mesocestoides</taxon>
    </lineage>
</organism>
<dbReference type="GO" id="GO:0044778">
    <property type="term" value="P:meiotic DNA integrity checkpoint signaling"/>
    <property type="evidence" value="ECO:0007669"/>
    <property type="project" value="TreeGrafter"/>
</dbReference>
<evidence type="ECO:0000313" key="6">
    <source>
        <dbReference type="Proteomes" id="UP000267029"/>
    </source>
</evidence>
<dbReference type="InterPro" id="IPR007150">
    <property type="entry name" value="HUS1/Mec3"/>
</dbReference>
<dbReference type="SUPFAM" id="SSF52113">
    <property type="entry name" value="BRCT domain"/>
    <property type="match status" value="2"/>
</dbReference>
<keyword evidence="6" id="KW-1185">Reference proteome</keyword>
<dbReference type="InterPro" id="IPR001357">
    <property type="entry name" value="BRCT_dom"/>
</dbReference>
<dbReference type="GO" id="GO:0035861">
    <property type="term" value="C:site of double-strand break"/>
    <property type="evidence" value="ECO:0007669"/>
    <property type="project" value="TreeGrafter"/>
</dbReference>
<dbReference type="PROSITE" id="PS50172">
    <property type="entry name" value="BRCT"/>
    <property type="match status" value="2"/>
</dbReference>
<dbReference type="AlphaFoldDB" id="A0A0R3UGI2"/>
<dbReference type="GO" id="GO:0000724">
    <property type="term" value="P:double-strand break repair via homologous recombination"/>
    <property type="evidence" value="ECO:0007669"/>
    <property type="project" value="TreeGrafter"/>
</dbReference>
<proteinExistence type="predicted"/>
<evidence type="ECO:0000256" key="2">
    <source>
        <dbReference type="ARBA" id="ARBA00023242"/>
    </source>
</evidence>
<keyword evidence="2" id="KW-0539">Nucleus</keyword>
<evidence type="ECO:0000256" key="1">
    <source>
        <dbReference type="ARBA" id="ARBA00004123"/>
    </source>
</evidence>
<dbReference type="CDD" id="cd17751">
    <property type="entry name" value="BRCT_microcephalin_rpt3"/>
    <property type="match status" value="1"/>
</dbReference>
<comment type="subcellular location">
    <subcellularLocation>
        <location evidence="1">Nucleus</location>
    </subcellularLocation>
</comment>
<feature type="region of interest" description="Disordered" evidence="3">
    <location>
        <begin position="295"/>
        <end position="342"/>
    </location>
</feature>
<feature type="domain" description="BRCT" evidence="4">
    <location>
        <begin position="1"/>
        <end position="83"/>
    </location>
</feature>
<protein>
    <recommendedName>
        <fullName evidence="4">BRCT domain-containing protein</fullName>
    </recommendedName>
</protein>
<dbReference type="STRING" id="53468.A0A0R3UGI2"/>
<feature type="non-terminal residue" evidence="5">
    <location>
        <position position="1"/>
    </location>
</feature>
<dbReference type="InterPro" id="IPR036420">
    <property type="entry name" value="BRCT_dom_sf"/>
</dbReference>
<gene>
    <name evidence="5" type="ORF">MCOS_LOCUS6340</name>
</gene>
<dbReference type="PANTHER" id="PTHR12900:SF0">
    <property type="entry name" value="CHECKPOINT PROTEIN"/>
    <property type="match status" value="1"/>
</dbReference>
<evidence type="ECO:0000259" key="4">
    <source>
        <dbReference type="PROSITE" id="PS50172"/>
    </source>
</evidence>
<dbReference type="Gene3D" id="3.40.50.10190">
    <property type="entry name" value="BRCT domain"/>
    <property type="match status" value="3"/>
</dbReference>
<accession>A0A0R3UGI2</accession>